<comment type="caution">
    <text evidence="4">The sequence shown here is derived from an EMBL/GenBank/DDBJ whole genome shotgun (WGS) entry which is preliminary data.</text>
</comment>
<sequence>MKVLTAMILLFSLIPSLSASADYSEDDVIEVEAAPEDVTIDPVGKMKQINFIDESFEGKADFIGLYTSEFAREILVKRLWVAVQVNERNEVTQVVSPSVNGGVPVWEPEQTIEIPEGGYVLLAQDDSWANKDFRKFLATNFTEGDVIKLRKNGEVVPITEFMTGDGLVPGITLDNEPLYTVTEPVTELSGSIRNLEEGEEYSLTANGQEVAIAADGTFSYSYSLSEKTNYIDLTISKNGTEYATESVIVFYKDYVEENKEVFLWVDQATNARKFQTSESIYDMLVLAKDAGVTAIALDVKGVEGFASYKKNDLTNRPYVSEMTAPSRAGSNPDLDLLEEFITHAHSLGLTVHASTNVFAEGSIAYNEFAVLDEHLDWEEQIYRPEDGGEIKRLRESQYGQSGALVAFVNPANPDVVDYQLKTFEEVIKNYDVDGVILDRGRYDNVFADFSDISKSQFEEFLAERGKELTNWPADVFTYEGNTRVDGPLIDEWFTYRASVIKNFTSKLRDVVDGYNAEREKDVQISSYVGSWYDSYYLNGVNWASPNFEYDERLKFPNDQIYTDDYAQFGYTEDLDFLMIGTYQDTAAEVKKYITLGNILMNGDLPVYAGMALANHQEPKLQREVFQAGLQNSAGLMIFDYSQANFPVIKASIDDVEYVKDYEIGISDPRDASTAVRGDYYNVNRNEDNINVYGESFGYSTGTNKWGVEAVIDANGKVVKMVNKQQAMNWSWVQVEDNNSVIPQGGFVISAADASGVRERRQLVANAYSVGDDVRAAILTGYLDYENKTFKKDEISFSGQVQVVGTGEASVKINGETVAVESNGTFTTTLPLELGVNEVELVVLVDGMVTHEKLVTMTREDLDVHETIAEAKELVSEYVTNKGIRTALIAQLTNAERHYDKMEEHKIQGREEEALKEEELYLNAVDKVMKKIDNHSTKHISEEHAQEIIAVLADLL</sequence>
<feature type="domain" description="Glycosyl hydrolase-like 10" evidence="3">
    <location>
        <begin position="325"/>
        <end position="543"/>
    </location>
</feature>
<dbReference type="Pfam" id="PF02638">
    <property type="entry name" value="GHL10"/>
    <property type="match status" value="1"/>
</dbReference>
<evidence type="ECO:0000259" key="3">
    <source>
        <dbReference type="Pfam" id="PF02638"/>
    </source>
</evidence>
<dbReference type="SUPFAM" id="SSF51445">
    <property type="entry name" value="(Trans)glycosidases"/>
    <property type="match status" value="1"/>
</dbReference>
<dbReference type="InterPro" id="IPR003790">
    <property type="entry name" value="GHL10"/>
</dbReference>
<dbReference type="Gene3D" id="3.20.20.80">
    <property type="entry name" value="Glycosidases"/>
    <property type="match status" value="1"/>
</dbReference>
<evidence type="ECO:0000313" key="4">
    <source>
        <dbReference type="EMBL" id="MBM7618466.1"/>
    </source>
</evidence>
<dbReference type="Proteomes" id="UP000737402">
    <property type="component" value="Unassembled WGS sequence"/>
</dbReference>
<dbReference type="Gene3D" id="2.60.40.10">
    <property type="entry name" value="Immunoglobulins"/>
    <property type="match status" value="2"/>
</dbReference>
<protein>
    <submittedName>
        <fullName evidence="4">Uncharacterized lipoprotein YddW (UPF0748 family)</fullName>
    </submittedName>
</protein>
<reference evidence="4 5" key="1">
    <citation type="submission" date="2021-01" db="EMBL/GenBank/DDBJ databases">
        <title>Genomic Encyclopedia of Type Strains, Phase IV (KMG-IV): sequencing the most valuable type-strain genomes for metagenomic binning, comparative biology and taxonomic classification.</title>
        <authorList>
            <person name="Goeker M."/>
        </authorList>
    </citation>
    <scope>NUCLEOTIDE SEQUENCE [LARGE SCALE GENOMIC DNA]</scope>
    <source>
        <strain evidence="4 5">DSM 25879</strain>
    </source>
</reference>
<name>A0ABS2NUX7_9BACI</name>
<dbReference type="EMBL" id="JAFBED010000001">
    <property type="protein sequence ID" value="MBM7618466.1"/>
    <property type="molecule type" value="Genomic_DNA"/>
</dbReference>
<keyword evidence="4" id="KW-0449">Lipoprotein</keyword>
<keyword evidence="1 2" id="KW-0732">Signal</keyword>
<evidence type="ECO:0000256" key="1">
    <source>
        <dbReference type="ARBA" id="ARBA00022729"/>
    </source>
</evidence>
<gene>
    <name evidence="4" type="ORF">JOC95_000308</name>
</gene>
<feature type="signal peptide" evidence="2">
    <location>
        <begin position="1"/>
        <end position="21"/>
    </location>
</feature>
<keyword evidence="5" id="KW-1185">Reference proteome</keyword>
<dbReference type="InterPro" id="IPR013783">
    <property type="entry name" value="Ig-like_fold"/>
</dbReference>
<dbReference type="PANTHER" id="PTHR43405">
    <property type="entry name" value="GLYCOSYL HYDROLASE DIGH"/>
    <property type="match status" value="1"/>
</dbReference>
<evidence type="ECO:0000313" key="5">
    <source>
        <dbReference type="Proteomes" id="UP000737402"/>
    </source>
</evidence>
<proteinExistence type="predicted"/>
<accession>A0ABS2NUX7</accession>
<feature type="chain" id="PRO_5045520227" evidence="2">
    <location>
        <begin position="22"/>
        <end position="955"/>
    </location>
</feature>
<dbReference type="InterPro" id="IPR052177">
    <property type="entry name" value="Divisome_Glycosyl_Hydrolase"/>
</dbReference>
<evidence type="ECO:0000256" key="2">
    <source>
        <dbReference type="SAM" id="SignalP"/>
    </source>
</evidence>
<organism evidence="4 5">
    <name type="scientific">Sutcliffiella tianshenii</name>
    <dbReference type="NCBI Taxonomy" id="1463404"/>
    <lineage>
        <taxon>Bacteria</taxon>
        <taxon>Bacillati</taxon>
        <taxon>Bacillota</taxon>
        <taxon>Bacilli</taxon>
        <taxon>Bacillales</taxon>
        <taxon>Bacillaceae</taxon>
        <taxon>Sutcliffiella</taxon>
    </lineage>
</organism>
<dbReference type="PANTHER" id="PTHR43405:SF1">
    <property type="entry name" value="GLYCOSYL HYDROLASE DIGH"/>
    <property type="match status" value="1"/>
</dbReference>
<dbReference type="InterPro" id="IPR017853">
    <property type="entry name" value="GH"/>
</dbReference>